<sequence>MDFDETMTTSTSSTPSASASASAQQDASAADLDDNLFPQSTTTSGAPANDHLNASAPGELSPPRSQGQSQEDHHQAMSIPNGANTSSRVTRSAAAHQAAQYETGQMQDNPAMMGGAEGQRDETPGWAWKNKKAQEEMQRAWDNVVDRDFSLKEYGDVMMLGKAQMGQR</sequence>
<evidence type="ECO:0000313" key="3">
    <source>
        <dbReference type="Proteomes" id="UP000054342"/>
    </source>
</evidence>
<dbReference type="EMBL" id="KN847321">
    <property type="protein sequence ID" value="KIW52571.1"/>
    <property type="molecule type" value="Genomic_DNA"/>
</dbReference>
<feature type="compositionally biased region" description="Polar residues" evidence="1">
    <location>
        <begin position="37"/>
        <end position="46"/>
    </location>
</feature>
<protein>
    <submittedName>
        <fullName evidence="2">Uncharacterized protein</fullName>
    </submittedName>
</protein>
<keyword evidence="3" id="KW-1185">Reference proteome</keyword>
<feature type="compositionally biased region" description="Polar residues" evidence="1">
    <location>
        <begin position="81"/>
        <end position="90"/>
    </location>
</feature>
<organism evidence="2 3">
    <name type="scientific">Exophiala xenobiotica</name>
    <dbReference type="NCBI Taxonomy" id="348802"/>
    <lineage>
        <taxon>Eukaryota</taxon>
        <taxon>Fungi</taxon>
        <taxon>Dikarya</taxon>
        <taxon>Ascomycota</taxon>
        <taxon>Pezizomycotina</taxon>
        <taxon>Eurotiomycetes</taxon>
        <taxon>Chaetothyriomycetidae</taxon>
        <taxon>Chaetothyriales</taxon>
        <taxon>Herpotrichiellaceae</taxon>
        <taxon>Exophiala</taxon>
    </lineage>
</organism>
<dbReference type="GeneID" id="25330109"/>
<feature type="compositionally biased region" description="Low complexity" evidence="1">
    <location>
        <begin position="8"/>
        <end position="30"/>
    </location>
</feature>
<dbReference type="AlphaFoldDB" id="A0A0D2BJG5"/>
<dbReference type="RefSeq" id="XP_013313155.1">
    <property type="nucleotide sequence ID" value="XM_013457701.1"/>
</dbReference>
<dbReference type="Proteomes" id="UP000054342">
    <property type="component" value="Unassembled WGS sequence"/>
</dbReference>
<name>A0A0D2BJG5_9EURO</name>
<evidence type="ECO:0000313" key="2">
    <source>
        <dbReference type="EMBL" id="KIW52571.1"/>
    </source>
</evidence>
<dbReference type="HOGENOM" id="CLU_1555270_0_0_1"/>
<proteinExistence type="predicted"/>
<reference evidence="2 3" key="1">
    <citation type="submission" date="2015-01" db="EMBL/GenBank/DDBJ databases">
        <title>The Genome Sequence of Exophiala xenobiotica CBS118157.</title>
        <authorList>
            <consortium name="The Broad Institute Genomics Platform"/>
            <person name="Cuomo C."/>
            <person name="de Hoog S."/>
            <person name="Gorbushina A."/>
            <person name="Stielow B."/>
            <person name="Teixiera M."/>
            <person name="Abouelleil A."/>
            <person name="Chapman S.B."/>
            <person name="Priest M."/>
            <person name="Young S.K."/>
            <person name="Wortman J."/>
            <person name="Nusbaum C."/>
            <person name="Birren B."/>
        </authorList>
    </citation>
    <scope>NUCLEOTIDE SEQUENCE [LARGE SCALE GENOMIC DNA]</scope>
    <source>
        <strain evidence="2 3">CBS 118157</strain>
    </source>
</reference>
<gene>
    <name evidence="2" type="ORF">PV05_08201</name>
</gene>
<accession>A0A0D2BJG5</accession>
<feature type="region of interest" description="Disordered" evidence="1">
    <location>
        <begin position="1"/>
        <end position="124"/>
    </location>
</feature>
<evidence type="ECO:0000256" key="1">
    <source>
        <dbReference type="SAM" id="MobiDB-lite"/>
    </source>
</evidence>
<dbReference type="OrthoDB" id="5377039at2759"/>